<accession>A0A919J2R3</accession>
<protein>
    <submittedName>
        <fullName evidence="2">Membrane protein</fullName>
    </submittedName>
</protein>
<evidence type="ECO:0000313" key="3">
    <source>
        <dbReference type="Proteomes" id="UP000598174"/>
    </source>
</evidence>
<dbReference type="SUPFAM" id="SSF56281">
    <property type="entry name" value="Metallo-hydrolase/oxidoreductase"/>
    <property type="match status" value="1"/>
</dbReference>
<dbReference type="EMBL" id="BOMM01000049">
    <property type="protein sequence ID" value="GIE13450.1"/>
    <property type="molecule type" value="Genomic_DNA"/>
</dbReference>
<dbReference type="InterPro" id="IPR001279">
    <property type="entry name" value="Metallo-B-lactamas"/>
</dbReference>
<dbReference type="SMART" id="SM00849">
    <property type="entry name" value="Lactamase_B"/>
    <property type="match status" value="1"/>
</dbReference>
<dbReference type="Gene3D" id="3.60.15.10">
    <property type="entry name" value="Ribonuclease Z/Hydroxyacylglutathione hydrolase-like"/>
    <property type="match status" value="1"/>
</dbReference>
<proteinExistence type="predicted"/>
<dbReference type="InterPro" id="IPR050114">
    <property type="entry name" value="UPF0173_UPF0282_UlaG_hydrolase"/>
</dbReference>
<evidence type="ECO:0000259" key="1">
    <source>
        <dbReference type="SMART" id="SM00849"/>
    </source>
</evidence>
<dbReference type="PANTHER" id="PTHR43546:SF8">
    <property type="entry name" value="METALLO-BETA-LACTAMASE DOMAIN-CONTAINING PROTEIN"/>
    <property type="match status" value="1"/>
</dbReference>
<feature type="domain" description="Metallo-beta-lactamase" evidence="1">
    <location>
        <begin position="10"/>
        <end position="206"/>
    </location>
</feature>
<evidence type="ECO:0000313" key="2">
    <source>
        <dbReference type="EMBL" id="GIE13450.1"/>
    </source>
</evidence>
<gene>
    <name evidence="2" type="ORF">Afe05nite_52900</name>
</gene>
<name>A0A919J2R3_9ACTN</name>
<dbReference type="Pfam" id="PF12706">
    <property type="entry name" value="Lactamase_B_2"/>
    <property type="match status" value="1"/>
</dbReference>
<keyword evidence="3" id="KW-1185">Reference proteome</keyword>
<dbReference type="InterPro" id="IPR036866">
    <property type="entry name" value="RibonucZ/Hydroxyglut_hydro"/>
</dbReference>
<sequence>MSTTSVTWWGHSTVWLADSGTTLLTDPVLTGRVAHLRRVAGPNPRLPAAPDAVLLSHLHADHFHLASLRMVPGSPRLIVPPGAAAFVRKTLGPGFARRCVELAPGAEIEVGALRVRAVKAAHDGGRGPWTRERALAIGFVVEGAARTWHAGDTGLFDEMSDIGPIDLALVPVGGWGPSLGSHGHLDAADAAEAVRRVKAAWAVPVHYGTLWPIGMGRIRPHMFHEPGTRFAELAGADVRVRVLTQGETLDVGRGE</sequence>
<dbReference type="PANTHER" id="PTHR43546">
    <property type="entry name" value="UPF0173 METAL-DEPENDENT HYDROLASE MJ1163-RELATED"/>
    <property type="match status" value="1"/>
</dbReference>
<dbReference type="AlphaFoldDB" id="A0A919J2R3"/>
<comment type="caution">
    <text evidence="2">The sequence shown here is derived from an EMBL/GenBank/DDBJ whole genome shotgun (WGS) entry which is preliminary data.</text>
</comment>
<dbReference type="RefSeq" id="WP_203819898.1">
    <property type="nucleotide sequence ID" value="NZ_BAAABP010000027.1"/>
</dbReference>
<dbReference type="Proteomes" id="UP000598174">
    <property type="component" value="Unassembled WGS sequence"/>
</dbReference>
<reference evidence="2" key="1">
    <citation type="submission" date="2021-01" db="EMBL/GenBank/DDBJ databases">
        <title>Whole genome shotgun sequence of Actinoplanes ferrugineus NBRC 15555.</title>
        <authorList>
            <person name="Komaki H."/>
            <person name="Tamura T."/>
        </authorList>
    </citation>
    <scope>NUCLEOTIDE SEQUENCE</scope>
    <source>
        <strain evidence="2">NBRC 15555</strain>
    </source>
</reference>
<organism evidence="2 3">
    <name type="scientific">Paractinoplanes ferrugineus</name>
    <dbReference type="NCBI Taxonomy" id="113564"/>
    <lineage>
        <taxon>Bacteria</taxon>
        <taxon>Bacillati</taxon>
        <taxon>Actinomycetota</taxon>
        <taxon>Actinomycetes</taxon>
        <taxon>Micromonosporales</taxon>
        <taxon>Micromonosporaceae</taxon>
        <taxon>Paractinoplanes</taxon>
    </lineage>
</organism>